<keyword evidence="2" id="KW-0349">Heme</keyword>
<keyword evidence="5" id="KW-1185">Reference proteome</keyword>
<keyword evidence="2" id="KW-0503">Monooxygenase</keyword>
<organism evidence="4 5">
    <name type="scientific">Nonomuraea marmarensis</name>
    <dbReference type="NCBI Taxonomy" id="3351344"/>
    <lineage>
        <taxon>Bacteria</taxon>
        <taxon>Bacillati</taxon>
        <taxon>Actinomycetota</taxon>
        <taxon>Actinomycetes</taxon>
        <taxon>Streptosporangiales</taxon>
        <taxon>Streptosporangiaceae</taxon>
        <taxon>Nonomuraea</taxon>
    </lineage>
</organism>
<sequence>MRLPIERPPGCPFDPPAELRGLPPMSRLEFADGHLGWLATTSAAARAVLGDPRFSARQELKHAALRSVRPGGPASPAPPGFFAATDPPEHTRYRRLLTGQFTVRRMRVLEPRIERIAAEHLDAMAKAGPPVDLVRAYALPIPSLVICELLGVPYDDHDFFQERSARIVTPGADSAGALADLTTYLGALVRRKRATPDDDLISGLTGDLTDEELTNVALILLVAGHETTANMLALGVFALLEHGQPYEDAAVEELLRWLSILHLGAPSRAALEDVEVEGELVRQGETVALSLPVINRDRAVFEEPDALRLDRAEARRHLAFGYGVHQCLGQQLARIELRIGYRALFERFPGLRLAVPATEVPLKTDASVYGVSALPVTWPVS</sequence>
<comment type="caution">
    <text evidence="4">The sequence shown here is derived from an EMBL/GenBank/DDBJ whole genome shotgun (WGS) entry which is preliminary data.</text>
</comment>
<reference evidence="4 5" key="1">
    <citation type="submission" date="2024-10" db="EMBL/GenBank/DDBJ databases">
        <authorList>
            <person name="Topkara A.R."/>
            <person name="Saygin H."/>
        </authorList>
    </citation>
    <scope>NUCLEOTIDE SEQUENCE [LARGE SCALE GENOMIC DNA]</scope>
    <source>
        <strain evidence="4 5">M3C6</strain>
    </source>
</reference>
<evidence type="ECO:0000313" key="4">
    <source>
        <dbReference type="EMBL" id="MFG1702202.1"/>
    </source>
</evidence>
<dbReference type="PRINTS" id="PR00385">
    <property type="entry name" value="P450"/>
</dbReference>
<evidence type="ECO:0000256" key="1">
    <source>
        <dbReference type="ARBA" id="ARBA00010617"/>
    </source>
</evidence>
<keyword evidence="2" id="KW-0408">Iron</keyword>
<keyword evidence="2" id="KW-0479">Metal-binding</keyword>
<dbReference type="SUPFAM" id="SSF48264">
    <property type="entry name" value="Cytochrome P450"/>
    <property type="match status" value="1"/>
</dbReference>
<dbReference type="Pfam" id="PF00067">
    <property type="entry name" value="p450"/>
    <property type="match status" value="1"/>
</dbReference>
<evidence type="ECO:0000313" key="5">
    <source>
        <dbReference type="Proteomes" id="UP001603978"/>
    </source>
</evidence>
<keyword evidence="2 4" id="KW-0560">Oxidoreductase</keyword>
<dbReference type="InterPro" id="IPR001128">
    <property type="entry name" value="Cyt_P450"/>
</dbReference>
<dbReference type="PRINTS" id="PR00359">
    <property type="entry name" value="BP450"/>
</dbReference>
<dbReference type="Proteomes" id="UP001603978">
    <property type="component" value="Unassembled WGS sequence"/>
</dbReference>
<dbReference type="PANTHER" id="PTHR46696">
    <property type="entry name" value="P450, PUTATIVE (EUROFUNG)-RELATED"/>
    <property type="match status" value="1"/>
</dbReference>
<evidence type="ECO:0000256" key="2">
    <source>
        <dbReference type="RuleBase" id="RU000461"/>
    </source>
</evidence>
<dbReference type="Gene3D" id="1.10.630.10">
    <property type="entry name" value="Cytochrome P450"/>
    <property type="match status" value="1"/>
</dbReference>
<protein>
    <submittedName>
        <fullName evidence="4">Cytochrome P450</fullName>
        <ecNumber evidence="4">1.14.-.-</ecNumber>
    </submittedName>
</protein>
<feature type="region of interest" description="Disordered" evidence="3">
    <location>
        <begin position="65"/>
        <end position="85"/>
    </location>
</feature>
<proteinExistence type="inferred from homology"/>
<dbReference type="InterPro" id="IPR017972">
    <property type="entry name" value="Cyt_P450_CS"/>
</dbReference>
<dbReference type="EC" id="1.14.-.-" evidence="4"/>
<dbReference type="GO" id="GO:0016491">
    <property type="term" value="F:oxidoreductase activity"/>
    <property type="evidence" value="ECO:0007669"/>
    <property type="project" value="UniProtKB-KW"/>
</dbReference>
<dbReference type="CDD" id="cd11030">
    <property type="entry name" value="CYP105-like"/>
    <property type="match status" value="1"/>
</dbReference>
<name>A0ABW7A794_9ACTN</name>
<comment type="similarity">
    <text evidence="1 2">Belongs to the cytochrome P450 family.</text>
</comment>
<evidence type="ECO:0000256" key="3">
    <source>
        <dbReference type="SAM" id="MobiDB-lite"/>
    </source>
</evidence>
<dbReference type="PROSITE" id="PS00086">
    <property type="entry name" value="CYTOCHROME_P450"/>
    <property type="match status" value="1"/>
</dbReference>
<dbReference type="PANTHER" id="PTHR46696:SF1">
    <property type="entry name" value="CYTOCHROME P450 YJIB-RELATED"/>
    <property type="match status" value="1"/>
</dbReference>
<gene>
    <name evidence="4" type="ORF">ACFLIM_03325</name>
</gene>
<dbReference type="EMBL" id="JBICRM010000002">
    <property type="protein sequence ID" value="MFG1702202.1"/>
    <property type="molecule type" value="Genomic_DNA"/>
</dbReference>
<accession>A0ABW7A794</accession>
<dbReference type="InterPro" id="IPR002397">
    <property type="entry name" value="Cyt_P450_B"/>
</dbReference>
<dbReference type="InterPro" id="IPR036396">
    <property type="entry name" value="Cyt_P450_sf"/>
</dbReference>
<dbReference type="RefSeq" id="WP_393161732.1">
    <property type="nucleotide sequence ID" value="NZ_JBICRM010000002.1"/>
</dbReference>